<evidence type="ECO:0000256" key="3">
    <source>
        <dbReference type="ARBA" id="ARBA00023295"/>
    </source>
</evidence>
<evidence type="ECO:0000256" key="5">
    <source>
        <dbReference type="RuleBase" id="RU003690"/>
    </source>
</evidence>
<proteinExistence type="inferred from homology"/>
<dbReference type="InterPro" id="IPR017853">
    <property type="entry name" value="GH"/>
</dbReference>
<dbReference type="PANTHER" id="PTHR10353">
    <property type="entry name" value="GLYCOSYL HYDROLASE"/>
    <property type="match status" value="1"/>
</dbReference>
<organism evidence="7 8">
    <name type="scientific">Periweissella cryptocerci</name>
    <dbReference type="NCBI Taxonomy" id="2506420"/>
    <lineage>
        <taxon>Bacteria</taxon>
        <taxon>Bacillati</taxon>
        <taxon>Bacillota</taxon>
        <taxon>Bacilli</taxon>
        <taxon>Lactobacillales</taxon>
        <taxon>Lactobacillaceae</taxon>
        <taxon>Periweissella</taxon>
    </lineage>
</organism>
<dbReference type="InterPro" id="IPR033132">
    <property type="entry name" value="GH_1_N_CS"/>
</dbReference>
<dbReference type="EMBL" id="CP037940">
    <property type="protein sequence ID" value="QBO37001.1"/>
    <property type="molecule type" value="Genomic_DNA"/>
</dbReference>
<dbReference type="PROSITE" id="PS00572">
    <property type="entry name" value="GLYCOSYL_HYDROL_F1_1"/>
    <property type="match status" value="1"/>
</dbReference>
<evidence type="ECO:0000256" key="6">
    <source>
        <dbReference type="RuleBase" id="RU004468"/>
    </source>
</evidence>
<dbReference type="KEGG" id="wei:EQG49_11340"/>
<reference evidence="8" key="1">
    <citation type="submission" date="2019-03" db="EMBL/GenBank/DDBJ databases">
        <title>Weissella sp. 26KH-42 Genome sequencing.</title>
        <authorList>
            <person name="Heo J."/>
            <person name="Kim S.-J."/>
            <person name="Kim J.-S."/>
            <person name="Hong S.-B."/>
            <person name="Kwon S.-W."/>
        </authorList>
    </citation>
    <scope>NUCLEOTIDE SEQUENCE [LARGE SCALE GENOMIC DNA]</scope>
    <source>
        <strain evidence="8">26KH-42</strain>
    </source>
</reference>
<dbReference type="GO" id="GO:0008422">
    <property type="term" value="F:beta-glucosidase activity"/>
    <property type="evidence" value="ECO:0007669"/>
    <property type="project" value="TreeGrafter"/>
</dbReference>
<dbReference type="PROSITE" id="PS00653">
    <property type="entry name" value="GLYCOSYL_HYDROL_F1_2"/>
    <property type="match status" value="1"/>
</dbReference>
<name>A0A4P6YW38_9LACO</name>
<dbReference type="AlphaFoldDB" id="A0A4P6YW38"/>
<dbReference type="PANTHER" id="PTHR10353:SF122">
    <property type="entry name" value="6-PHOSPHO-BETA-GLUCOSIDASE ASCB-RELATED"/>
    <property type="match status" value="1"/>
</dbReference>
<dbReference type="SUPFAM" id="SSF51445">
    <property type="entry name" value="(Trans)glycosidases"/>
    <property type="match status" value="1"/>
</dbReference>
<protein>
    <submittedName>
        <fullName evidence="7">Glycoside hydrolase family 1 protein</fullName>
    </submittedName>
</protein>
<dbReference type="Gene3D" id="3.20.20.80">
    <property type="entry name" value="Glycosidases"/>
    <property type="match status" value="1"/>
</dbReference>
<feature type="active site" description="Nucleophile" evidence="4">
    <location>
        <position position="361"/>
    </location>
</feature>
<evidence type="ECO:0000313" key="8">
    <source>
        <dbReference type="Proteomes" id="UP000292886"/>
    </source>
</evidence>
<dbReference type="InterPro" id="IPR001360">
    <property type="entry name" value="Glyco_hydro_1"/>
</dbReference>
<keyword evidence="8" id="KW-1185">Reference proteome</keyword>
<dbReference type="OrthoDB" id="9765195at2"/>
<dbReference type="Proteomes" id="UP000292886">
    <property type="component" value="Chromosome"/>
</dbReference>
<dbReference type="FunFam" id="3.20.20.80:FF:000004">
    <property type="entry name" value="Beta-glucosidase 6-phospho-beta-glucosidase"/>
    <property type="match status" value="1"/>
</dbReference>
<gene>
    <name evidence="7" type="ORF">EQG49_11340</name>
</gene>
<dbReference type="RefSeq" id="WP_133364078.1">
    <property type="nucleotide sequence ID" value="NZ_CP037940.1"/>
</dbReference>
<evidence type="ECO:0000256" key="4">
    <source>
        <dbReference type="PROSITE-ProRule" id="PRU10055"/>
    </source>
</evidence>
<dbReference type="InterPro" id="IPR018120">
    <property type="entry name" value="Glyco_hydro_1_AS"/>
</dbReference>
<comment type="similarity">
    <text evidence="1 5">Belongs to the glycosyl hydrolase 1 family.</text>
</comment>
<accession>A0A4P6YW38</accession>
<keyword evidence="3 6" id="KW-0326">Glycosidase</keyword>
<dbReference type="Pfam" id="PF00232">
    <property type="entry name" value="Glyco_hydro_1"/>
    <property type="match status" value="1"/>
</dbReference>
<evidence type="ECO:0000256" key="2">
    <source>
        <dbReference type="ARBA" id="ARBA00022801"/>
    </source>
</evidence>
<evidence type="ECO:0000313" key="7">
    <source>
        <dbReference type="EMBL" id="QBO37001.1"/>
    </source>
</evidence>
<dbReference type="PRINTS" id="PR00131">
    <property type="entry name" value="GLHYDRLASE1"/>
</dbReference>
<keyword evidence="2 6" id="KW-0378">Hydrolase</keyword>
<evidence type="ECO:0000256" key="1">
    <source>
        <dbReference type="ARBA" id="ARBA00010838"/>
    </source>
</evidence>
<sequence>MTETTAFPQDFLWGASTSAYQVEGAWNVDGKGPSVQDIRDVPAGTIDFRDAVDHYHHMKEDVQLFKELGLKAYRLSIAWSRILPEGTGEINEAGIKFYDDLINELLANDIEPVITVFHFDLPAALNEKGGWQNRETITAFREYCHILFERFGDRVKYWLTINEQNMMVLFGSMIWGGEGGYQTAFTENHHMLLAQAEVMRDYHEGHYPGKIGPAPNIALMYPGSDKPEDVLAAQQANALRNWAFLDPAVYGRYNAQFLAIIKQLGVEIPFEDGDGEILRNGTADFIAFNYYNSGTVVAMDSQGELASGDQQTGIGFPGFFKQIDNANLDHTKFGWEIDPIGFRTTINEIYSRYGLPLIITENGMADYDELTADGKIHDQPRIKYLGDHIEQMRLAMADGAEVFGYNPWSAIDLISTHEGLKKRYGFIYVNRHDDGSGNYERYKKDSFAWYRGVIDSDGVQLHDN</sequence>
<dbReference type="GO" id="GO:0016052">
    <property type="term" value="P:carbohydrate catabolic process"/>
    <property type="evidence" value="ECO:0007669"/>
    <property type="project" value="TreeGrafter"/>
</dbReference>
<dbReference type="GO" id="GO:0005829">
    <property type="term" value="C:cytosol"/>
    <property type="evidence" value="ECO:0007669"/>
    <property type="project" value="TreeGrafter"/>
</dbReference>